<keyword evidence="3" id="KW-1185">Reference proteome</keyword>
<dbReference type="InterPro" id="IPR013766">
    <property type="entry name" value="Thioredoxin_domain"/>
</dbReference>
<feature type="domain" description="Thioredoxin" evidence="1">
    <location>
        <begin position="1"/>
        <end position="106"/>
    </location>
</feature>
<dbReference type="RefSeq" id="WP_377525886.1">
    <property type="nucleotide sequence ID" value="NZ_JBHTLD010000062.1"/>
</dbReference>
<dbReference type="PROSITE" id="PS51352">
    <property type="entry name" value="THIOREDOXIN_2"/>
    <property type="match status" value="1"/>
</dbReference>
<dbReference type="EMBL" id="JBHTLD010000062">
    <property type="protein sequence ID" value="MFD1186311.1"/>
    <property type="molecule type" value="Genomic_DNA"/>
</dbReference>
<dbReference type="SUPFAM" id="SSF52833">
    <property type="entry name" value="Thioredoxin-like"/>
    <property type="match status" value="1"/>
</dbReference>
<proteinExistence type="predicted"/>
<dbReference type="Pfam" id="PF00085">
    <property type="entry name" value="Thioredoxin"/>
    <property type="match status" value="1"/>
</dbReference>
<name>A0ABW3SQX6_9BACT</name>
<organism evidence="2 3">
    <name type="scientific">Pontibacter rugosus</name>
    <dbReference type="NCBI Taxonomy" id="1745966"/>
    <lineage>
        <taxon>Bacteria</taxon>
        <taxon>Pseudomonadati</taxon>
        <taxon>Bacteroidota</taxon>
        <taxon>Cytophagia</taxon>
        <taxon>Cytophagales</taxon>
        <taxon>Hymenobacteraceae</taxon>
        <taxon>Pontibacter</taxon>
    </lineage>
</organism>
<evidence type="ECO:0000259" key="1">
    <source>
        <dbReference type="PROSITE" id="PS51352"/>
    </source>
</evidence>
<dbReference type="Proteomes" id="UP001597094">
    <property type="component" value="Unassembled WGS sequence"/>
</dbReference>
<protein>
    <submittedName>
        <fullName evidence="2">Thioredoxin family protein</fullName>
    </submittedName>
</protein>
<comment type="caution">
    <text evidence="2">The sequence shown here is derived from an EMBL/GenBank/DDBJ whole genome shotgun (WGS) entry which is preliminary data.</text>
</comment>
<sequence length="106" mass="12013">MMTITESNDNDLRRLIFDKERVVVKFVDETCPLCKALAPAFARFSTDPTFKHITFVRMNAAENPVSSKEVKMSGTPFFAIYRHATLVDCGIISTEEALKELLLKLK</sequence>
<evidence type="ECO:0000313" key="3">
    <source>
        <dbReference type="Proteomes" id="UP001597094"/>
    </source>
</evidence>
<dbReference type="CDD" id="cd02947">
    <property type="entry name" value="TRX_family"/>
    <property type="match status" value="1"/>
</dbReference>
<reference evidence="3" key="1">
    <citation type="journal article" date="2019" name="Int. J. Syst. Evol. Microbiol.">
        <title>The Global Catalogue of Microorganisms (GCM) 10K type strain sequencing project: providing services to taxonomists for standard genome sequencing and annotation.</title>
        <authorList>
            <consortium name="The Broad Institute Genomics Platform"/>
            <consortium name="The Broad Institute Genome Sequencing Center for Infectious Disease"/>
            <person name="Wu L."/>
            <person name="Ma J."/>
        </authorList>
    </citation>
    <scope>NUCLEOTIDE SEQUENCE [LARGE SCALE GENOMIC DNA]</scope>
    <source>
        <strain evidence="3">JCM 31319</strain>
    </source>
</reference>
<dbReference type="Gene3D" id="3.40.30.10">
    <property type="entry name" value="Glutaredoxin"/>
    <property type="match status" value="1"/>
</dbReference>
<gene>
    <name evidence="2" type="ORF">ACFQ2O_08855</name>
</gene>
<dbReference type="InterPro" id="IPR036249">
    <property type="entry name" value="Thioredoxin-like_sf"/>
</dbReference>
<evidence type="ECO:0000313" key="2">
    <source>
        <dbReference type="EMBL" id="MFD1186311.1"/>
    </source>
</evidence>
<accession>A0ABW3SQX6</accession>